<dbReference type="Proteomes" id="UP000614350">
    <property type="component" value="Unassembled WGS sequence"/>
</dbReference>
<keyword evidence="4 10" id="KW-0812">Transmembrane</keyword>
<keyword evidence="6 10" id="KW-1133">Transmembrane helix</keyword>
<evidence type="ECO:0000256" key="8">
    <source>
        <dbReference type="ARBA" id="ARBA00023170"/>
    </source>
</evidence>
<keyword evidence="12" id="KW-1185">Reference proteome</keyword>
<accession>A0A834KEG0</accession>
<keyword evidence="9" id="KW-0807">Transducer</keyword>
<evidence type="ECO:0000256" key="6">
    <source>
        <dbReference type="ARBA" id="ARBA00022989"/>
    </source>
</evidence>
<sequence>MGLSQLIVHHACAMFRIVGRYNPITELSAYRIILENAFDEERLSFRKYNEEAISATLHRAINSHNRVIEFIESMNVMCDLSYTINIVFGMIVIGTDSVMMLQFNLDMENVCKVFATLFHMISMLFIGIIQSHTGQNLMDHSADIFQETITKPWYLLPPRLQKLSLLIMMRSMKKCSLTVSKLLTVSYELFSKGLQMAVSYAMIFHSLEK</sequence>
<evidence type="ECO:0000256" key="7">
    <source>
        <dbReference type="ARBA" id="ARBA00023136"/>
    </source>
</evidence>
<gene>
    <name evidence="11" type="ORF">HZH66_004152</name>
</gene>
<evidence type="ECO:0000256" key="4">
    <source>
        <dbReference type="ARBA" id="ARBA00022692"/>
    </source>
</evidence>
<reference evidence="11" key="1">
    <citation type="journal article" date="2020" name="G3 (Bethesda)">
        <title>High-Quality Assemblies for Three Invasive Social Wasps from the &lt;i&gt;Vespula&lt;/i&gt; Genus.</title>
        <authorList>
            <person name="Harrop T.W.R."/>
            <person name="Guhlin J."/>
            <person name="McLaughlin G.M."/>
            <person name="Permina E."/>
            <person name="Stockwell P."/>
            <person name="Gilligan J."/>
            <person name="Le Lec M.F."/>
            <person name="Gruber M.A.M."/>
            <person name="Quinn O."/>
            <person name="Lovegrove M."/>
            <person name="Duncan E.J."/>
            <person name="Remnant E.J."/>
            <person name="Van Eeckhoven J."/>
            <person name="Graham B."/>
            <person name="Knapp R.A."/>
            <person name="Langford K.W."/>
            <person name="Kronenberg Z."/>
            <person name="Press M.O."/>
            <person name="Eacker S.M."/>
            <person name="Wilson-Rankin E.E."/>
            <person name="Purcell J."/>
            <person name="Lester P.J."/>
            <person name="Dearden P.K."/>
        </authorList>
    </citation>
    <scope>NUCLEOTIDE SEQUENCE</scope>
    <source>
        <strain evidence="11">Marl-1</strain>
    </source>
</reference>
<dbReference type="InterPro" id="IPR004117">
    <property type="entry name" value="7tm6_olfct_rcpt"/>
</dbReference>
<keyword evidence="8" id="KW-0675">Receptor</keyword>
<evidence type="ECO:0000256" key="1">
    <source>
        <dbReference type="ARBA" id="ARBA00004651"/>
    </source>
</evidence>
<dbReference type="PANTHER" id="PTHR21137">
    <property type="entry name" value="ODORANT RECEPTOR"/>
    <property type="match status" value="1"/>
</dbReference>
<dbReference type="PANTHER" id="PTHR21137:SF35">
    <property type="entry name" value="ODORANT RECEPTOR 19A-RELATED"/>
    <property type="match status" value="1"/>
</dbReference>
<comment type="subcellular location">
    <subcellularLocation>
        <location evidence="1">Cell membrane</location>
        <topology evidence="1">Multi-pass membrane protein</topology>
    </subcellularLocation>
</comment>
<feature type="transmembrane region" description="Helical" evidence="10">
    <location>
        <begin position="82"/>
        <end position="101"/>
    </location>
</feature>
<comment type="caution">
    <text evidence="11">The sequence shown here is derived from an EMBL/GenBank/DDBJ whole genome shotgun (WGS) entry which is preliminary data.</text>
</comment>
<protein>
    <submittedName>
        <fullName evidence="11">Uncharacterized protein</fullName>
    </submittedName>
</protein>
<evidence type="ECO:0000313" key="12">
    <source>
        <dbReference type="Proteomes" id="UP000614350"/>
    </source>
</evidence>
<evidence type="ECO:0000256" key="5">
    <source>
        <dbReference type="ARBA" id="ARBA00022725"/>
    </source>
</evidence>
<dbReference type="GO" id="GO:0004984">
    <property type="term" value="F:olfactory receptor activity"/>
    <property type="evidence" value="ECO:0007669"/>
    <property type="project" value="InterPro"/>
</dbReference>
<keyword evidence="2" id="KW-1003">Cell membrane</keyword>
<keyword evidence="3" id="KW-0716">Sensory transduction</keyword>
<dbReference type="AlphaFoldDB" id="A0A834KEG0"/>
<name>A0A834KEG0_VESVU</name>
<dbReference type="GO" id="GO:0005886">
    <property type="term" value="C:plasma membrane"/>
    <property type="evidence" value="ECO:0007669"/>
    <property type="project" value="UniProtKB-SubCell"/>
</dbReference>
<evidence type="ECO:0000256" key="9">
    <source>
        <dbReference type="ARBA" id="ARBA00023224"/>
    </source>
</evidence>
<dbReference type="GO" id="GO:0005549">
    <property type="term" value="F:odorant binding"/>
    <property type="evidence" value="ECO:0007669"/>
    <property type="project" value="InterPro"/>
</dbReference>
<evidence type="ECO:0000256" key="2">
    <source>
        <dbReference type="ARBA" id="ARBA00022475"/>
    </source>
</evidence>
<organism evidence="11 12">
    <name type="scientific">Vespula vulgaris</name>
    <name type="common">Yellow jacket</name>
    <name type="synonym">Wasp</name>
    <dbReference type="NCBI Taxonomy" id="7454"/>
    <lineage>
        <taxon>Eukaryota</taxon>
        <taxon>Metazoa</taxon>
        <taxon>Ecdysozoa</taxon>
        <taxon>Arthropoda</taxon>
        <taxon>Hexapoda</taxon>
        <taxon>Insecta</taxon>
        <taxon>Pterygota</taxon>
        <taxon>Neoptera</taxon>
        <taxon>Endopterygota</taxon>
        <taxon>Hymenoptera</taxon>
        <taxon>Apocrita</taxon>
        <taxon>Aculeata</taxon>
        <taxon>Vespoidea</taxon>
        <taxon>Vespidae</taxon>
        <taxon>Vespinae</taxon>
        <taxon>Vespula</taxon>
    </lineage>
</organism>
<evidence type="ECO:0000256" key="3">
    <source>
        <dbReference type="ARBA" id="ARBA00022606"/>
    </source>
</evidence>
<feature type="transmembrane region" description="Helical" evidence="10">
    <location>
        <begin position="113"/>
        <end position="131"/>
    </location>
</feature>
<evidence type="ECO:0000313" key="11">
    <source>
        <dbReference type="EMBL" id="KAF7405246.1"/>
    </source>
</evidence>
<dbReference type="Pfam" id="PF02949">
    <property type="entry name" value="7tm_6"/>
    <property type="match status" value="1"/>
</dbReference>
<keyword evidence="5" id="KW-0552">Olfaction</keyword>
<dbReference type="EMBL" id="JACSEA010000003">
    <property type="protein sequence ID" value="KAF7405246.1"/>
    <property type="molecule type" value="Genomic_DNA"/>
</dbReference>
<dbReference type="GO" id="GO:0007165">
    <property type="term" value="P:signal transduction"/>
    <property type="evidence" value="ECO:0007669"/>
    <property type="project" value="UniProtKB-KW"/>
</dbReference>
<proteinExistence type="predicted"/>
<keyword evidence="7 10" id="KW-0472">Membrane</keyword>
<evidence type="ECO:0000256" key="10">
    <source>
        <dbReference type="SAM" id="Phobius"/>
    </source>
</evidence>